<accession>A0A485LHN6</accession>
<feature type="compositionally biased region" description="Polar residues" evidence="1">
    <location>
        <begin position="216"/>
        <end position="225"/>
    </location>
</feature>
<proteinExistence type="predicted"/>
<dbReference type="EMBL" id="CAADRA010006981">
    <property type="protein sequence ID" value="VFT97686.1"/>
    <property type="molecule type" value="Genomic_DNA"/>
</dbReference>
<feature type="region of interest" description="Disordered" evidence="1">
    <location>
        <begin position="203"/>
        <end position="225"/>
    </location>
</feature>
<keyword evidence="4" id="KW-1185">Reference proteome</keyword>
<dbReference type="Proteomes" id="UP000332933">
    <property type="component" value="Unassembled WGS sequence"/>
</dbReference>
<dbReference type="PANTHER" id="PTHR47169:SF2">
    <property type="entry name" value="OS01G0541250 PROTEIN"/>
    <property type="match status" value="1"/>
</dbReference>
<dbReference type="GO" id="GO:0003676">
    <property type="term" value="F:nucleic acid binding"/>
    <property type="evidence" value="ECO:0007669"/>
    <property type="project" value="InterPro"/>
</dbReference>
<protein>
    <submittedName>
        <fullName evidence="3">Aste57867_21011 protein</fullName>
    </submittedName>
</protein>
<gene>
    <name evidence="3" type="primary">Aste57867_21011</name>
    <name evidence="2" type="ORF">As57867_020943</name>
    <name evidence="3" type="ORF">ASTE57867_21011</name>
</gene>
<organism evidence="3 4">
    <name type="scientific">Aphanomyces stellatus</name>
    <dbReference type="NCBI Taxonomy" id="120398"/>
    <lineage>
        <taxon>Eukaryota</taxon>
        <taxon>Sar</taxon>
        <taxon>Stramenopiles</taxon>
        <taxon>Oomycota</taxon>
        <taxon>Saprolegniomycetes</taxon>
        <taxon>Saprolegniales</taxon>
        <taxon>Verrucalvaceae</taxon>
        <taxon>Aphanomyces</taxon>
    </lineage>
</organism>
<dbReference type="OrthoDB" id="103147at2759"/>
<dbReference type="PANTHER" id="PTHR47169">
    <property type="entry name" value="OS01G0541250 PROTEIN"/>
    <property type="match status" value="1"/>
</dbReference>
<dbReference type="AlphaFoldDB" id="A0A485LHN6"/>
<dbReference type="EMBL" id="VJMH01006955">
    <property type="protein sequence ID" value="KAF0687215.1"/>
    <property type="molecule type" value="Genomic_DNA"/>
</dbReference>
<dbReference type="Gene3D" id="3.30.420.10">
    <property type="entry name" value="Ribonuclease H-like superfamily/Ribonuclease H"/>
    <property type="match status" value="1"/>
</dbReference>
<evidence type="ECO:0000313" key="4">
    <source>
        <dbReference type="Proteomes" id="UP000332933"/>
    </source>
</evidence>
<sequence>MRKGQKKNNLTDMKCTNMVQHLLTKCTPKGTLPRGVASRAALFVLRVIRAPHLVSCGCRPLRRQNNLSKRSVKVESKMRTQSRRYCFQSLAGAMGIPKSTLHSYFKRGVITKYTSVMKPALTEANKLCRLNWAIQHVHDYDGAKFIDPMYDIVHIDEKWLFMARIKKKVYGAPWENVKQRSNKSKRHLLKVMFLSAVHGRVGTSPGKHGSMARSGRGTSRKSSWPNAAADADMLEHRHVIPAIRSKWPKEDTRKVKIQQDNARPHAGGWDMEVVFQPPNSPDMYVLDLGFFRAIQTLQSEKSSRSLEENVSTTESAWLEVSMNTLNKNFVTLQSCLKEVILAQGGNDYYSGP</sequence>
<dbReference type="InterPro" id="IPR036397">
    <property type="entry name" value="RNaseH_sf"/>
</dbReference>
<evidence type="ECO:0000313" key="3">
    <source>
        <dbReference type="EMBL" id="VFT97686.1"/>
    </source>
</evidence>
<reference evidence="2" key="2">
    <citation type="submission" date="2019-06" db="EMBL/GenBank/DDBJ databases">
        <title>Genomics analysis of Aphanomyces spp. identifies a new class of oomycete effector associated with host adaptation.</title>
        <authorList>
            <person name="Gaulin E."/>
        </authorList>
    </citation>
    <scope>NUCLEOTIDE SEQUENCE</scope>
    <source>
        <strain evidence="2">CBS 578.67</strain>
    </source>
</reference>
<evidence type="ECO:0000256" key="1">
    <source>
        <dbReference type="SAM" id="MobiDB-lite"/>
    </source>
</evidence>
<name>A0A485LHN6_9STRA</name>
<reference evidence="3 4" key="1">
    <citation type="submission" date="2019-03" db="EMBL/GenBank/DDBJ databases">
        <authorList>
            <person name="Gaulin E."/>
            <person name="Dumas B."/>
        </authorList>
    </citation>
    <scope>NUCLEOTIDE SEQUENCE [LARGE SCALE GENOMIC DNA]</scope>
    <source>
        <strain evidence="3">CBS 568.67</strain>
    </source>
</reference>
<evidence type="ECO:0000313" key="2">
    <source>
        <dbReference type="EMBL" id="KAF0687215.1"/>
    </source>
</evidence>